<dbReference type="Gene3D" id="3.20.20.70">
    <property type="entry name" value="Aldolase class I"/>
    <property type="match status" value="1"/>
</dbReference>
<keyword evidence="3" id="KW-0949">S-adenosyl-L-methionine</keyword>
<protein>
    <recommendedName>
        <fullName evidence="7">Radical SAM core domain-containing protein</fullName>
    </recommendedName>
</protein>
<keyword evidence="2" id="KW-0004">4Fe-4S</keyword>
<evidence type="ECO:0000256" key="4">
    <source>
        <dbReference type="ARBA" id="ARBA00022723"/>
    </source>
</evidence>
<feature type="domain" description="Radical SAM core" evidence="7">
    <location>
        <begin position="1"/>
        <end position="183"/>
    </location>
</feature>
<keyword evidence="4" id="KW-0479">Metal-binding</keyword>
<dbReference type="InterPro" id="IPR013785">
    <property type="entry name" value="Aldolase_TIM"/>
</dbReference>
<dbReference type="InterPro" id="IPR027596">
    <property type="entry name" value="AmmeMemoSam_rS"/>
</dbReference>
<gene>
    <name evidence="8" type="ORF">S01H1_75954</name>
</gene>
<dbReference type="InterPro" id="IPR007197">
    <property type="entry name" value="rSAM"/>
</dbReference>
<evidence type="ECO:0000313" key="8">
    <source>
        <dbReference type="EMBL" id="GAG52441.1"/>
    </source>
</evidence>
<keyword evidence="5" id="KW-0408">Iron</keyword>
<evidence type="ECO:0000256" key="6">
    <source>
        <dbReference type="ARBA" id="ARBA00023014"/>
    </source>
</evidence>
<keyword evidence="6" id="KW-0411">Iron-sulfur</keyword>
<dbReference type="EMBL" id="BARS01050934">
    <property type="protein sequence ID" value="GAG52441.1"/>
    <property type="molecule type" value="Genomic_DNA"/>
</dbReference>
<dbReference type="GO" id="GO:0046872">
    <property type="term" value="F:metal ion binding"/>
    <property type="evidence" value="ECO:0007669"/>
    <property type="project" value="UniProtKB-KW"/>
</dbReference>
<reference evidence="8" key="1">
    <citation type="journal article" date="2014" name="Front. Microbiol.">
        <title>High frequency of phylogenetically diverse reductive dehalogenase-homologous genes in deep subseafloor sedimentary metagenomes.</title>
        <authorList>
            <person name="Kawai M."/>
            <person name="Futagami T."/>
            <person name="Toyoda A."/>
            <person name="Takaki Y."/>
            <person name="Nishi S."/>
            <person name="Hori S."/>
            <person name="Arai W."/>
            <person name="Tsubouchi T."/>
            <person name="Morono Y."/>
            <person name="Uchiyama I."/>
            <person name="Ito T."/>
            <person name="Fujiyama A."/>
            <person name="Inagaki F."/>
            <person name="Takami H."/>
        </authorList>
    </citation>
    <scope>NUCLEOTIDE SEQUENCE</scope>
    <source>
        <strain evidence="8">Expedition CK06-06</strain>
    </source>
</reference>
<evidence type="ECO:0000256" key="2">
    <source>
        <dbReference type="ARBA" id="ARBA00022485"/>
    </source>
</evidence>
<proteinExistence type="predicted"/>
<accession>X0ZWL6</accession>
<dbReference type="SUPFAM" id="SSF102114">
    <property type="entry name" value="Radical SAM enzymes"/>
    <property type="match status" value="1"/>
</dbReference>
<name>X0ZWL6_9ZZZZ</name>
<dbReference type="PROSITE" id="PS51918">
    <property type="entry name" value="RADICAL_SAM"/>
    <property type="match status" value="1"/>
</dbReference>
<evidence type="ECO:0000256" key="1">
    <source>
        <dbReference type="ARBA" id="ARBA00001966"/>
    </source>
</evidence>
<feature type="non-terminal residue" evidence="8">
    <location>
        <position position="1"/>
    </location>
</feature>
<comment type="cofactor">
    <cofactor evidence="1">
        <name>[4Fe-4S] cluster</name>
        <dbReference type="ChEBI" id="CHEBI:49883"/>
    </cofactor>
</comment>
<dbReference type="GO" id="GO:0051539">
    <property type="term" value="F:4 iron, 4 sulfur cluster binding"/>
    <property type="evidence" value="ECO:0007669"/>
    <property type="project" value="UniProtKB-KW"/>
</dbReference>
<sequence>ESVSLSPKEVVSLAKRNDCPTIAYTYSEPVVFYDYMYDSAKLAKSEGIGSVMISNGYINEEPLTKLCTQLTGVKIDLKAFTETFYKDYCSGELKPVLDTLKTLKKIGIWYEIVVLIIPTLNDSESEIRKMSQWIKKELGVDVPIHFSRFHPMYKIKNLPATPIKTLENARKVAMEVGLHYVYLGNVRGHKGENTYCPGCGEMLIRRIGYHILQNSIKGGKCPACKHVIAGVWEKM</sequence>
<evidence type="ECO:0000259" key="7">
    <source>
        <dbReference type="PROSITE" id="PS51918"/>
    </source>
</evidence>
<organism evidence="8">
    <name type="scientific">marine sediment metagenome</name>
    <dbReference type="NCBI Taxonomy" id="412755"/>
    <lineage>
        <taxon>unclassified sequences</taxon>
        <taxon>metagenomes</taxon>
        <taxon>ecological metagenomes</taxon>
    </lineage>
</organism>
<comment type="caution">
    <text evidence="8">The sequence shown here is derived from an EMBL/GenBank/DDBJ whole genome shotgun (WGS) entry which is preliminary data.</text>
</comment>
<dbReference type="InterPro" id="IPR058240">
    <property type="entry name" value="rSAM_sf"/>
</dbReference>
<dbReference type="GO" id="GO:0003824">
    <property type="term" value="F:catalytic activity"/>
    <property type="evidence" value="ECO:0007669"/>
    <property type="project" value="InterPro"/>
</dbReference>
<dbReference type="Pfam" id="PF04055">
    <property type="entry name" value="Radical_SAM"/>
    <property type="match status" value="1"/>
</dbReference>
<dbReference type="PANTHER" id="PTHR30352:SF5">
    <property type="entry name" value="PYRUVATE FORMATE-LYASE 1-ACTIVATING ENZYME"/>
    <property type="match status" value="1"/>
</dbReference>
<evidence type="ECO:0000256" key="3">
    <source>
        <dbReference type="ARBA" id="ARBA00022691"/>
    </source>
</evidence>
<dbReference type="AlphaFoldDB" id="X0ZWL6"/>
<dbReference type="PANTHER" id="PTHR30352">
    <property type="entry name" value="PYRUVATE FORMATE-LYASE-ACTIVATING ENZYME"/>
    <property type="match status" value="1"/>
</dbReference>
<dbReference type="NCBIfam" id="TIGR04337">
    <property type="entry name" value="AmmeMemoSam_rS"/>
    <property type="match status" value="1"/>
</dbReference>
<dbReference type="InterPro" id="IPR034457">
    <property type="entry name" value="Organic_radical-activating"/>
</dbReference>
<evidence type="ECO:0000256" key="5">
    <source>
        <dbReference type="ARBA" id="ARBA00023004"/>
    </source>
</evidence>